<dbReference type="Proteomes" id="UP000257451">
    <property type="component" value="Unassembled WGS sequence"/>
</dbReference>
<reference evidence="3 4" key="1">
    <citation type="journal article" date="2018" name="Sci. Rep.">
        <title>Extensive genomic diversity among Mycobacterium marinum strains revealed by whole genome sequencing.</title>
        <authorList>
            <person name="Das S."/>
            <person name="Pettersson B.M."/>
            <person name="Behra P.R."/>
            <person name="Mallick A."/>
            <person name="Cheramie M."/>
            <person name="Ramesh M."/>
            <person name="Shirreff L."/>
            <person name="DuCote T."/>
            <person name="Dasgupta S."/>
            <person name="Ennis D.G."/>
            <person name="Kirsebom L.A."/>
        </authorList>
    </citation>
    <scope>NUCLEOTIDE SEQUENCE [LARGE SCALE GENOMIC DNA]</scope>
    <source>
        <strain evidence="3 4">Davis1</strain>
    </source>
</reference>
<dbReference type="RefSeq" id="WP_117432380.1">
    <property type="nucleotide sequence ID" value="NZ_PEDF01000085.1"/>
</dbReference>
<dbReference type="SUPFAM" id="SSF53955">
    <property type="entry name" value="Lysozyme-like"/>
    <property type="match status" value="1"/>
</dbReference>
<dbReference type="InterPro" id="IPR023346">
    <property type="entry name" value="Lysozyme-like_dom_sf"/>
</dbReference>
<evidence type="ECO:0000313" key="3">
    <source>
        <dbReference type="EMBL" id="RFZ40878.1"/>
    </source>
</evidence>
<gene>
    <name evidence="3" type="ORF">DAVIS_02843</name>
</gene>
<organism evidence="3 4">
    <name type="scientific">Mycobacterium marinum</name>
    <dbReference type="NCBI Taxonomy" id="1781"/>
    <lineage>
        <taxon>Bacteria</taxon>
        <taxon>Bacillati</taxon>
        <taxon>Actinomycetota</taxon>
        <taxon>Actinomycetes</taxon>
        <taxon>Mycobacteriales</taxon>
        <taxon>Mycobacteriaceae</taxon>
        <taxon>Mycobacterium</taxon>
        <taxon>Mycobacterium ulcerans group</taxon>
    </lineage>
</organism>
<name>A0A3E2MVJ3_MYCMR</name>
<dbReference type="InterPro" id="IPR010090">
    <property type="entry name" value="Phage_tape_meas"/>
</dbReference>
<evidence type="ECO:0000256" key="1">
    <source>
        <dbReference type="SAM" id="MobiDB-lite"/>
    </source>
</evidence>
<evidence type="ECO:0000259" key="2">
    <source>
        <dbReference type="Pfam" id="PF10145"/>
    </source>
</evidence>
<feature type="domain" description="Phage tail tape measure protein" evidence="2">
    <location>
        <begin position="202"/>
        <end position="410"/>
    </location>
</feature>
<proteinExistence type="predicted"/>
<dbReference type="Gene3D" id="1.10.530.10">
    <property type="match status" value="1"/>
</dbReference>
<accession>A0A3E2MVJ3</accession>
<protein>
    <recommendedName>
        <fullName evidence="2">Phage tail tape measure protein domain-containing protein</fullName>
    </recommendedName>
</protein>
<dbReference type="EMBL" id="PEDF01000085">
    <property type="protein sequence ID" value="RFZ40878.1"/>
    <property type="molecule type" value="Genomic_DNA"/>
</dbReference>
<comment type="caution">
    <text evidence="3">The sequence shown here is derived from an EMBL/GenBank/DDBJ whole genome shotgun (WGS) entry which is preliminary data.</text>
</comment>
<sequence length="1393" mass="146255">MTDAGGIFLDIFTRLNMASVDRTLTDVKAIMREGGVKSSRAFSEGFTLDSAKAQFGELVEVSNNAYREMELGLKNLQVAEARINNLRAQNFKRSSEEMVAAQRRVDEAISASQKLVNTASARSAAVAAAPRGRSEPESRSQIIPLPRGVSRIGAGAALGALGIGAESIRVAATTGTNMQQIMSEHQERNPAYLAQQIQGIYRLSGRVPFSPQELSSVYKDIENHGYTGQAALALLQTSAQAAVATQADLKDTTDGLMTTLKDFGAQSELTSSNTATFKKGLEDLNQVAGQLIITMGQLKGVSPDELFKSLGSVEPTAMKFMTGLSGPAASAQIMTALALGAQVGIGPQQMSHNVSGIITTLGGMSPGSKLYSAAGQLGLNPENLVSTMQSKGLFAVMQQIQAAMAAHTNPATGKVDIGWRFNNAEVNDLIHQDESGLSEGAKAYVNSHSQIREGLASPFSIKKDLHKAIQSGQIDAGDAQDILTLSQWYSKVNGPNRFTKQGSPTDLTEGQLWQIMFGRGDISRTAAIMGNSAQEGQALADQLTSTGAGALKKGFSEMMKTLPEQWKQLGSSLQALAGQLGEHAIPALTHFVGDLNGAADWLGRHKTAEQALVAVLGTIAGAWGASKVINLFGDLAPAFATLKTGAINLGQLMSNRLPTQFGEDVATAGGTLKTGATTAAAEMGTAGETLETGATEAAGEIKTAGAAFRGALVGAAAAFAAGIAVPRGDNWLQQQSWYKRATGGGWLKNPLGSMANVFLGTQEYLGKTAGLYDGPVQFGSPPDSWHQPGHARGGIVGYKFGGKVADPQPLMSMPDMKRDSILGLLPDGTPVGLRGGEGILTPEAVAKIGGKDGVDALNNPWADPWNVATTFYGSFAKGVAKYSPWGKYLEASSQTLDALQQEFDQSTEMHTTGGKKGKLYDRIIASLAKNGGAWPVTDSGNPRAKSGIVNAVKQAYLEAGFPPDQWHSLEHIISHESSWNPSARNPKSGAYGLGQFLGHEKDKYGAMGAYSGNPYYEARAMMQYIKDRYGNPANAWSFWRGHNWYSKGGVVGFDKGGVVDPAFWSPDDPKGRTHRMRHQHGTGATTWIIPQIPNDPGSMVHFPGNDSIGARAPIPHMPPFGPFADIQDRQNAAHGGIIGFNVGGLVPQPPNITDLARTHGIAPMDHIAKAPKIADKQAKPPKQQPARETAVVAPPSHIPTTGGDRGIQTNPSRQGGMDNTSKGFGLQGGLIGSAEGAVQQGIMLAGMGADAMGGGGGGDAAAMAANQAMQIGFQLANRAIGYGGQFLGILGSGLIETFLPNDSPLADPTNNLFGKVALGIAGAHPSPKNLAGQSAMQLKPKQDLDMGASAAKQVLPAVHIDQVHNHSRDANWDSMRRAIDKATFGGLGVGGQF</sequence>
<evidence type="ECO:0000313" key="4">
    <source>
        <dbReference type="Proteomes" id="UP000257451"/>
    </source>
</evidence>
<dbReference type="NCBIfam" id="TIGR01760">
    <property type="entry name" value="tape_meas_TP901"/>
    <property type="match status" value="1"/>
</dbReference>
<feature type="region of interest" description="Disordered" evidence="1">
    <location>
        <begin position="1179"/>
        <end position="1212"/>
    </location>
</feature>
<dbReference type="Pfam" id="PF10145">
    <property type="entry name" value="PhageMin_Tail"/>
    <property type="match status" value="1"/>
</dbReference>